<gene>
    <name evidence="1" type="ORF">GCM10011502_05800</name>
</gene>
<sequence>MGEGDDITLATEDNARLGVILNIVLFMLHPSLTSSAVANFTHGG</sequence>
<proteinExistence type="predicted"/>
<dbReference type="EMBL" id="BMKE01000003">
    <property type="protein sequence ID" value="GGB35594.1"/>
    <property type="molecule type" value="Genomic_DNA"/>
</dbReference>
<reference evidence="2" key="1">
    <citation type="journal article" date="2019" name="Int. J. Syst. Evol. Microbiol.">
        <title>The Global Catalogue of Microorganisms (GCM) 10K type strain sequencing project: providing services to taxonomists for standard genome sequencing and annotation.</title>
        <authorList>
            <consortium name="The Broad Institute Genomics Platform"/>
            <consortium name="The Broad Institute Genome Sequencing Center for Infectious Disease"/>
            <person name="Wu L."/>
            <person name="Ma J."/>
        </authorList>
    </citation>
    <scope>NUCLEOTIDE SEQUENCE [LARGE SCALE GENOMIC DNA]</scope>
    <source>
        <strain evidence="2">CGMCC 1.15923</strain>
    </source>
</reference>
<comment type="caution">
    <text evidence="1">The sequence shown here is derived from an EMBL/GenBank/DDBJ whole genome shotgun (WGS) entry which is preliminary data.</text>
</comment>
<accession>A0ABQ1ID25</accession>
<dbReference type="Proteomes" id="UP000646152">
    <property type="component" value="Unassembled WGS sequence"/>
</dbReference>
<organism evidence="1 2">
    <name type="scientific">Oceanisphaera marina</name>
    <dbReference type="NCBI Taxonomy" id="2017550"/>
    <lineage>
        <taxon>Bacteria</taxon>
        <taxon>Pseudomonadati</taxon>
        <taxon>Pseudomonadota</taxon>
        <taxon>Gammaproteobacteria</taxon>
        <taxon>Aeromonadales</taxon>
        <taxon>Aeromonadaceae</taxon>
        <taxon>Oceanisphaera</taxon>
    </lineage>
</organism>
<name>A0ABQ1ID25_9GAMM</name>
<evidence type="ECO:0000313" key="1">
    <source>
        <dbReference type="EMBL" id="GGB35594.1"/>
    </source>
</evidence>
<keyword evidence="2" id="KW-1185">Reference proteome</keyword>
<protein>
    <submittedName>
        <fullName evidence="1">Uncharacterized protein</fullName>
    </submittedName>
</protein>
<evidence type="ECO:0000313" key="2">
    <source>
        <dbReference type="Proteomes" id="UP000646152"/>
    </source>
</evidence>